<proteinExistence type="inferred from homology"/>
<dbReference type="Pfam" id="PF13193">
    <property type="entry name" value="AMP-binding_C"/>
    <property type="match status" value="1"/>
</dbReference>
<dbReference type="InterPro" id="IPR000873">
    <property type="entry name" value="AMP-dep_synth/lig_dom"/>
</dbReference>
<dbReference type="AlphaFoldDB" id="A0A5C6VAV0"/>
<dbReference type="InterPro" id="IPR042099">
    <property type="entry name" value="ANL_N_sf"/>
</dbReference>
<accession>A0A5C6VAV0</accession>
<dbReference type="InterPro" id="IPR020845">
    <property type="entry name" value="AMP-binding_CS"/>
</dbReference>
<dbReference type="InterPro" id="IPR050237">
    <property type="entry name" value="ATP-dep_AMP-bd_enzyme"/>
</dbReference>
<dbReference type="Gene3D" id="3.30.300.30">
    <property type="match status" value="1"/>
</dbReference>
<feature type="domain" description="AMP-dependent synthetase/ligase" evidence="3">
    <location>
        <begin position="8"/>
        <end position="373"/>
    </location>
</feature>
<sequence>MYLTHCLHRALQQTPDQIATIFRGRKRTWREFSDRVARLAHGLQKAGMAPGDRVGMLALNSDRYCEYMMAVWWGGGVLNPVNIRWSVPEIVYSLNDCDTHILIVDDNFAHLADGICETAAHAPTLIHAGDGDAPAGMLSYERLIAEHAPVEDARRGYEDLAAIMYTGGTTGFPKGVMQSHRALWTGSVHRLADIPALAGTRVLISAPLFHIASMAGSLMRFIRGEVQVIIPAFNAAEVLETIERERITEASLVPVMIQAMIAHPDFAHRDLRSLKRLSYGASPMTAAVLEKTLAMLPGVEFTHSYGLTEAMILSSNPPENHGEAARKTGLHASAGRPVLGVELRIVDSEDHEVPRGTVGEIVVRGPTVMQAYWNKPEESARAMRNDWFHTGDGGYMNDEGYIFIVDRMKDMIVSGGENVYSAEVENTISRHPQVAICAVIGVPHEIWGEAVHAIVVLKAGATVTEDGIRAHCREFIAGYKCPKTVEFRTELPMSAAGKILKRDLRVPYWEGKKRSVN</sequence>
<evidence type="ECO:0000259" key="4">
    <source>
        <dbReference type="Pfam" id="PF13193"/>
    </source>
</evidence>
<dbReference type="EMBL" id="JAZHGA010000035">
    <property type="protein sequence ID" value="MEM5344554.1"/>
    <property type="molecule type" value="Genomic_DNA"/>
</dbReference>
<reference evidence="6 7" key="1">
    <citation type="journal article" date="2018" name="Int. J. Syst. Evol. Microbiol.">
        <title>Paraburkholderia azotifigens sp. nov., a nitrogen-fixing bacterium isolated from paddy soil.</title>
        <authorList>
            <person name="Choi G.M."/>
            <person name="Im W.T."/>
        </authorList>
    </citation>
    <scope>NUCLEOTIDE SEQUENCE [LARGE SCALE GENOMIC DNA]</scope>
    <source>
        <strain evidence="6 7">NF 2-5-3</strain>
    </source>
</reference>
<dbReference type="InterPro" id="IPR025110">
    <property type="entry name" value="AMP-bd_C"/>
</dbReference>
<dbReference type="Pfam" id="PF00501">
    <property type="entry name" value="AMP-binding"/>
    <property type="match status" value="1"/>
</dbReference>
<dbReference type="FunFam" id="3.30.300.30:FF:000008">
    <property type="entry name" value="2,3-dihydroxybenzoate-AMP ligase"/>
    <property type="match status" value="1"/>
</dbReference>
<evidence type="ECO:0000313" key="8">
    <source>
        <dbReference type="Proteomes" id="UP001481677"/>
    </source>
</evidence>
<dbReference type="RefSeq" id="WP_147235001.1">
    <property type="nucleotide sequence ID" value="NZ_JAZHFZ010000036.1"/>
</dbReference>
<dbReference type="PROSITE" id="PS00455">
    <property type="entry name" value="AMP_BINDING"/>
    <property type="match status" value="1"/>
</dbReference>
<dbReference type="InterPro" id="IPR045851">
    <property type="entry name" value="AMP-bd_C_sf"/>
</dbReference>
<dbReference type="PANTHER" id="PTHR43767:SF1">
    <property type="entry name" value="NONRIBOSOMAL PEPTIDE SYNTHASE PES1 (EUROFUNG)-RELATED"/>
    <property type="match status" value="1"/>
</dbReference>
<comment type="similarity">
    <text evidence="1">Belongs to the ATP-dependent AMP-binding enzyme family.</text>
</comment>
<dbReference type="Gene3D" id="3.40.50.12780">
    <property type="entry name" value="N-terminal domain of ligase-like"/>
    <property type="match status" value="1"/>
</dbReference>
<keyword evidence="8" id="KW-1185">Reference proteome</keyword>
<dbReference type="SUPFAM" id="SSF56801">
    <property type="entry name" value="Acetyl-CoA synthetase-like"/>
    <property type="match status" value="1"/>
</dbReference>
<feature type="domain" description="AMP-binding enzyme C-terminal" evidence="4">
    <location>
        <begin position="423"/>
        <end position="498"/>
    </location>
</feature>
<dbReference type="CDD" id="cd17631">
    <property type="entry name" value="FACL_FadD13-like"/>
    <property type="match status" value="1"/>
</dbReference>
<reference evidence="6" key="2">
    <citation type="submission" date="2019-08" db="EMBL/GenBank/DDBJ databases">
        <authorList>
            <person name="Im W.-T."/>
        </authorList>
    </citation>
    <scope>NUCLEOTIDE SEQUENCE</scope>
    <source>
        <strain evidence="6">NF 2-5-3</strain>
    </source>
</reference>
<comment type="caution">
    <text evidence="6">The sequence shown here is derived from an EMBL/GenBank/DDBJ whole genome shotgun (WGS) entry which is preliminary data.</text>
</comment>
<dbReference type="Proteomes" id="UP000321776">
    <property type="component" value="Unassembled WGS sequence"/>
</dbReference>
<evidence type="ECO:0000256" key="2">
    <source>
        <dbReference type="ARBA" id="ARBA00022598"/>
    </source>
</evidence>
<dbReference type="NCBIfam" id="NF004837">
    <property type="entry name" value="PRK06187.1"/>
    <property type="match status" value="1"/>
</dbReference>
<evidence type="ECO:0000256" key="1">
    <source>
        <dbReference type="ARBA" id="ARBA00006432"/>
    </source>
</evidence>
<dbReference type="PANTHER" id="PTHR43767">
    <property type="entry name" value="LONG-CHAIN-FATTY-ACID--COA LIGASE"/>
    <property type="match status" value="1"/>
</dbReference>
<reference evidence="5 8" key="3">
    <citation type="submission" date="2024-01" db="EMBL/GenBank/DDBJ databases">
        <title>The diversity of rhizobia nodulating Mimosa spp. in eleven states of Brazil covering several biomes is determined by host plant, location, and edaphic factors.</title>
        <authorList>
            <person name="Rouws L."/>
            <person name="Barauna A."/>
            <person name="Beukes C."/>
            <person name="De Faria S.M."/>
            <person name="Gross E."/>
            <person name="Dos Reis Junior F.B."/>
            <person name="Simon M."/>
            <person name="Maluk M."/>
            <person name="Odee D.W."/>
            <person name="Kenicer G."/>
            <person name="Young J.P.W."/>
            <person name="Reis V.M."/>
            <person name="Zilli J."/>
            <person name="James E.K."/>
        </authorList>
    </citation>
    <scope>NUCLEOTIDE SEQUENCE [LARGE SCALE GENOMIC DNA]</scope>
    <source>
        <strain evidence="5 8">JPY530</strain>
    </source>
</reference>
<evidence type="ECO:0000313" key="7">
    <source>
        <dbReference type="Proteomes" id="UP000321776"/>
    </source>
</evidence>
<evidence type="ECO:0000313" key="5">
    <source>
        <dbReference type="EMBL" id="MEM5344554.1"/>
    </source>
</evidence>
<dbReference type="GO" id="GO:0016878">
    <property type="term" value="F:acid-thiol ligase activity"/>
    <property type="evidence" value="ECO:0007669"/>
    <property type="project" value="UniProtKB-ARBA"/>
</dbReference>
<gene>
    <name evidence="6" type="ORF">FRZ40_17720</name>
    <name evidence="5" type="ORF">V4C56_33630</name>
</gene>
<name>A0A5C6VAV0_9BURK</name>
<evidence type="ECO:0000313" key="6">
    <source>
        <dbReference type="EMBL" id="TXC82329.1"/>
    </source>
</evidence>
<evidence type="ECO:0000259" key="3">
    <source>
        <dbReference type="Pfam" id="PF00501"/>
    </source>
</evidence>
<keyword evidence="2 6" id="KW-0436">Ligase</keyword>
<dbReference type="Proteomes" id="UP001481677">
    <property type="component" value="Unassembled WGS sequence"/>
</dbReference>
<dbReference type="EMBL" id="VOQS01000003">
    <property type="protein sequence ID" value="TXC82329.1"/>
    <property type="molecule type" value="Genomic_DNA"/>
</dbReference>
<organism evidence="6 7">
    <name type="scientific">Paraburkholderia azotifigens</name>
    <dbReference type="NCBI Taxonomy" id="2057004"/>
    <lineage>
        <taxon>Bacteria</taxon>
        <taxon>Pseudomonadati</taxon>
        <taxon>Pseudomonadota</taxon>
        <taxon>Betaproteobacteria</taxon>
        <taxon>Burkholderiales</taxon>
        <taxon>Burkholderiaceae</taxon>
        <taxon>Paraburkholderia</taxon>
    </lineage>
</organism>
<protein>
    <submittedName>
        <fullName evidence="6">Long-chain fatty acid--CoA ligase</fullName>
    </submittedName>
</protein>